<proteinExistence type="inferred from homology"/>
<dbReference type="RefSeq" id="WP_109609407.1">
    <property type="nucleotide sequence ID" value="NZ_QGHA01000009.1"/>
</dbReference>
<comment type="caution">
    <text evidence="6">The sequence shown here is derived from an EMBL/GenBank/DDBJ whole genome shotgun (WGS) entry which is preliminary data.</text>
</comment>
<dbReference type="Gene3D" id="3.30.9.10">
    <property type="entry name" value="D-Amino Acid Oxidase, subunit A, domain 2"/>
    <property type="match status" value="1"/>
</dbReference>
<protein>
    <submittedName>
        <fullName evidence="6">FAD dependent oxidoreductase TIGR03364</fullName>
    </submittedName>
</protein>
<name>A0A316H421_9SPHI</name>
<dbReference type="PANTHER" id="PTHR13847:SF286">
    <property type="entry name" value="D-AMINO ACID DEHYDROGENASE"/>
    <property type="match status" value="1"/>
</dbReference>
<dbReference type="PANTHER" id="PTHR13847">
    <property type="entry name" value="SARCOSINE DEHYDROGENASE-RELATED"/>
    <property type="match status" value="1"/>
</dbReference>
<comment type="similarity">
    <text evidence="2">Belongs to the DadA oxidoreductase family.</text>
</comment>
<keyword evidence="7" id="KW-1185">Reference proteome</keyword>
<reference evidence="6 7" key="1">
    <citation type="submission" date="2018-05" db="EMBL/GenBank/DDBJ databases">
        <title>Genomic Encyclopedia of Archaeal and Bacterial Type Strains, Phase II (KMG-II): from individual species to whole genera.</title>
        <authorList>
            <person name="Goeker M."/>
        </authorList>
    </citation>
    <scope>NUCLEOTIDE SEQUENCE [LARGE SCALE GENOMIC DNA]</scope>
    <source>
        <strain evidence="6 7">DSM 19975</strain>
    </source>
</reference>
<dbReference type="NCBIfam" id="TIGR03364">
    <property type="entry name" value="HpnW_proposed"/>
    <property type="match status" value="1"/>
</dbReference>
<dbReference type="EMBL" id="QGHA01000009">
    <property type="protein sequence ID" value="PWK74200.1"/>
    <property type="molecule type" value="Genomic_DNA"/>
</dbReference>
<dbReference type="AlphaFoldDB" id="A0A316H421"/>
<evidence type="ECO:0000256" key="3">
    <source>
        <dbReference type="ARBA" id="ARBA00022630"/>
    </source>
</evidence>
<dbReference type="SUPFAM" id="SSF51905">
    <property type="entry name" value="FAD/NAD(P)-binding domain"/>
    <property type="match status" value="1"/>
</dbReference>
<gene>
    <name evidence="6" type="ORF">LX99_04001</name>
</gene>
<organism evidence="6 7">
    <name type="scientific">Mucilaginibacter oryzae</name>
    <dbReference type="NCBI Taxonomy" id="468058"/>
    <lineage>
        <taxon>Bacteria</taxon>
        <taxon>Pseudomonadati</taxon>
        <taxon>Bacteroidota</taxon>
        <taxon>Sphingobacteriia</taxon>
        <taxon>Sphingobacteriales</taxon>
        <taxon>Sphingobacteriaceae</taxon>
        <taxon>Mucilaginibacter</taxon>
    </lineage>
</organism>
<accession>A0A316H421</accession>
<dbReference type="GO" id="GO:0016491">
    <property type="term" value="F:oxidoreductase activity"/>
    <property type="evidence" value="ECO:0007669"/>
    <property type="project" value="UniProtKB-KW"/>
</dbReference>
<dbReference type="InterPro" id="IPR036188">
    <property type="entry name" value="FAD/NAD-bd_sf"/>
</dbReference>
<dbReference type="Proteomes" id="UP000245678">
    <property type="component" value="Unassembled WGS sequence"/>
</dbReference>
<evidence type="ECO:0000256" key="2">
    <source>
        <dbReference type="ARBA" id="ARBA00009410"/>
    </source>
</evidence>
<evidence type="ECO:0000313" key="7">
    <source>
        <dbReference type="Proteomes" id="UP000245678"/>
    </source>
</evidence>
<evidence type="ECO:0000313" key="6">
    <source>
        <dbReference type="EMBL" id="PWK74200.1"/>
    </source>
</evidence>
<evidence type="ECO:0000259" key="5">
    <source>
        <dbReference type="Pfam" id="PF01266"/>
    </source>
</evidence>
<dbReference type="Gene3D" id="3.50.50.60">
    <property type="entry name" value="FAD/NAD(P)-binding domain"/>
    <property type="match status" value="1"/>
</dbReference>
<sequence length="389" mass="42893">MSDNTNKSAPSGRQGGHAIIIGAGIVGLATARALAVRGYKVTVFERNERAVGASIRNFGMVWPIGQATGPMFERAMLSKSIWKTICTEANIWHNEVGSLHLAYHDDELQAIQEYVDVNHMHRDCAVLDPAAALSKSPAINTNGLKGALWSGEEMIVESRVAIGQVAAYLAEKFGVEFHWNTAISRIEHPKVSSGAKSWEADEIYVCSGADFETLYPELFAQTQITKCKLQMMRLVSQPDGWRIGPSLCGGLSMIHYPGFQAAASLPALRKRYEEQYATHLKWGIHVMVSQNGSGELTIGDSHEYGLVHDPFDKEFINNLIIEYLHTFANFKDWKMLQSWHGIYPKMTNGAYELVTDVEPGVTLINGMGGNGMTLSFGLCEQVIAARKDN</sequence>
<evidence type="ECO:0000256" key="1">
    <source>
        <dbReference type="ARBA" id="ARBA00001974"/>
    </source>
</evidence>
<keyword evidence="4" id="KW-0560">Oxidoreductase</keyword>
<dbReference type="Pfam" id="PF01266">
    <property type="entry name" value="DAO"/>
    <property type="match status" value="1"/>
</dbReference>
<evidence type="ECO:0000256" key="4">
    <source>
        <dbReference type="ARBA" id="ARBA00023002"/>
    </source>
</evidence>
<comment type="cofactor">
    <cofactor evidence="1">
        <name>FAD</name>
        <dbReference type="ChEBI" id="CHEBI:57692"/>
    </cofactor>
</comment>
<dbReference type="InterPro" id="IPR017741">
    <property type="entry name" value="FAD-dependent_OxRdtase_HpnW"/>
</dbReference>
<dbReference type="GO" id="GO:0005737">
    <property type="term" value="C:cytoplasm"/>
    <property type="evidence" value="ECO:0007669"/>
    <property type="project" value="TreeGrafter"/>
</dbReference>
<dbReference type="InterPro" id="IPR006076">
    <property type="entry name" value="FAD-dep_OxRdtase"/>
</dbReference>
<keyword evidence="3" id="KW-0285">Flavoprotein</keyword>
<feature type="domain" description="FAD dependent oxidoreductase" evidence="5">
    <location>
        <begin position="18"/>
        <end position="382"/>
    </location>
</feature>